<comment type="similarity">
    <text evidence="2">Belongs to the NPH3 family.</text>
</comment>
<dbReference type="UniPathway" id="UPA00143"/>
<dbReference type="AlphaFoldDB" id="A0A6B9VAH0"/>
<dbReference type="InterPro" id="IPR043454">
    <property type="entry name" value="NPH3/RPT2-like"/>
</dbReference>
<dbReference type="InterPro" id="IPR006873">
    <property type="entry name" value="DUF620"/>
</dbReference>
<evidence type="ECO:0000313" key="5">
    <source>
        <dbReference type="Proteomes" id="UP000464620"/>
    </source>
</evidence>
<feature type="domain" description="NPH3" evidence="3">
    <location>
        <begin position="172"/>
        <end position="265"/>
    </location>
</feature>
<gene>
    <name evidence="4" type="ORF">DS421_19g650770</name>
</gene>
<dbReference type="EMBL" id="CP031001">
    <property type="protein sequence ID" value="QHN77222.1"/>
    <property type="molecule type" value="Genomic_DNA"/>
</dbReference>
<dbReference type="PANTHER" id="PTHR32370">
    <property type="entry name" value="OS12G0117600 PROTEIN"/>
    <property type="match status" value="1"/>
</dbReference>
<keyword evidence="1" id="KW-0833">Ubl conjugation pathway</keyword>
<evidence type="ECO:0000259" key="3">
    <source>
        <dbReference type="PROSITE" id="PS51649"/>
    </source>
</evidence>
<dbReference type="Pfam" id="PF03000">
    <property type="entry name" value="NPH3"/>
    <property type="match status" value="1"/>
</dbReference>
<proteinExistence type="inferred from homology"/>
<evidence type="ECO:0000313" key="4">
    <source>
        <dbReference type="EMBL" id="QHN77222.1"/>
    </source>
</evidence>
<evidence type="ECO:0000256" key="2">
    <source>
        <dbReference type="PROSITE-ProRule" id="PRU00982"/>
    </source>
</evidence>
<evidence type="ECO:0000256" key="1">
    <source>
        <dbReference type="ARBA" id="ARBA00022786"/>
    </source>
</evidence>
<accession>A0A6B9VAH0</accession>
<dbReference type="GO" id="GO:0016567">
    <property type="term" value="P:protein ubiquitination"/>
    <property type="evidence" value="ECO:0007669"/>
    <property type="project" value="UniProtKB-UniPathway"/>
</dbReference>
<sequence>MSWVKTKPLTLLFVGPPPRTPLFSDLRRRRCRRCHRPAQHSLPISAHLPTSFLASLSSSFIRSIPLLSSSRSLSALVRHRSLCRRRGTRGRRRSHSSAASSLAGIELWHGSQRVERRRQRRGAPLPSPLYPPLPEFQWSLSLNGTKMVLPLNDWKQPVGEAAGLLGQALGQLGANFAPDLHFNPCEFEALIRVVPDAARESHDQLYIAMDISLKVHAGISDHENMRICSTLKHEKLSAKTKTSIRNAYAMGKVRMVASEFEIVTRVVKNRNASGCAESNGFVLWQMKQKWAFYGNSFQVWGDGYEPYQNKNGRRMDN</sequence>
<organism evidence="4 5">
    <name type="scientific">Arachis hypogaea</name>
    <name type="common">Peanut</name>
    <dbReference type="NCBI Taxonomy" id="3818"/>
    <lineage>
        <taxon>Eukaryota</taxon>
        <taxon>Viridiplantae</taxon>
        <taxon>Streptophyta</taxon>
        <taxon>Embryophyta</taxon>
        <taxon>Tracheophyta</taxon>
        <taxon>Spermatophyta</taxon>
        <taxon>Magnoliopsida</taxon>
        <taxon>eudicotyledons</taxon>
        <taxon>Gunneridae</taxon>
        <taxon>Pentapetalae</taxon>
        <taxon>rosids</taxon>
        <taxon>fabids</taxon>
        <taxon>Fabales</taxon>
        <taxon>Fabaceae</taxon>
        <taxon>Papilionoideae</taxon>
        <taxon>50 kb inversion clade</taxon>
        <taxon>dalbergioids sensu lato</taxon>
        <taxon>Dalbergieae</taxon>
        <taxon>Pterocarpus clade</taxon>
        <taxon>Arachis</taxon>
    </lineage>
</organism>
<dbReference type="PROSITE" id="PS51649">
    <property type="entry name" value="NPH3"/>
    <property type="match status" value="1"/>
</dbReference>
<dbReference type="Pfam" id="PF04788">
    <property type="entry name" value="DUF620"/>
    <property type="match status" value="1"/>
</dbReference>
<reference evidence="4 5" key="1">
    <citation type="submission" date="2020-01" db="EMBL/GenBank/DDBJ databases">
        <title>Genome sequence of Arachis hypogaea, cultivar Shitouqi.</title>
        <authorList>
            <person name="Zhuang W."/>
            <person name="Chen H."/>
            <person name="Varshney R."/>
            <person name="Wang D."/>
            <person name="Ming R."/>
        </authorList>
    </citation>
    <scope>NUCLEOTIDE SEQUENCE [LARGE SCALE GENOMIC DNA]</scope>
    <source>
        <tissue evidence="4">Young leaf</tissue>
    </source>
</reference>
<dbReference type="InterPro" id="IPR027356">
    <property type="entry name" value="NPH3_dom"/>
</dbReference>
<dbReference type="Proteomes" id="UP000464620">
    <property type="component" value="Chromosome B09"/>
</dbReference>
<protein>
    <submittedName>
        <fullName evidence="4">BTB/POZ domain-containing protein</fullName>
    </submittedName>
</protein>
<name>A0A6B9VAH0_ARAHY</name>